<reference evidence="2" key="1">
    <citation type="journal article" date="2020" name="Stud. Mycol.">
        <title>101 Dothideomycetes genomes: a test case for predicting lifestyles and emergence of pathogens.</title>
        <authorList>
            <person name="Haridas S."/>
            <person name="Albert R."/>
            <person name="Binder M."/>
            <person name="Bloem J."/>
            <person name="Labutti K."/>
            <person name="Salamov A."/>
            <person name="Andreopoulos B."/>
            <person name="Baker S."/>
            <person name="Barry K."/>
            <person name="Bills G."/>
            <person name="Bluhm B."/>
            <person name="Cannon C."/>
            <person name="Castanera R."/>
            <person name="Culley D."/>
            <person name="Daum C."/>
            <person name="Ezra D."/>
            <person name="Gonzalez J."/>
            <person name="Henrissat B."/>
            <person name="Kuo A."/>
            <person name="Liang C."/>
            <person name="Lipzen A."/>
            <person name="Lutzoni F."/>
            <person name="Magnuson J."/>
            <person name="Mondo S."/>
            <person name="Nolan M."/>
            <person name="Ohm R."/>
            <person name="Pangilinan J."/>
            <person name="Park H.-J."/>
            <person name="Ramirez L."/>
            <person name="Alfaro M."/>
            <person name="Sun H."/>
            <person name="Tritt A."/>
            <person name="Yoshinaga Y."/>
            <person name="Zwiers L.-H."/>
            <person name="Turgeon B."/>
            <person name="Goodwin S."/>
            <person name="Spatafora J."/>
            <person name="Crous P."/>
            <person name="Grigoriev I."/>
        </authorList>
    </citation>
    <scope>NUCLEOTIDE SEQUENCE</scope>
    <source>
        <strain evidence="2">CBS 109.77</strain>
    </source>
</reference>
<evidence type="ECO:0000313" key="3">
    <source>
        <dbReference type="Proteomes" id="UP000799757"/>
    </source>
</evidence>
<feature type="region of interest" description="Disordered" evidence="1">
    <location>
        <begin position="591"/>
        <end position="640"/>
    </location>
</feature>
<feature type="compositionally biased region" description="Polar residues" evidence="1">
    <location>
        <begin position="926"/>
        <end position="948"/>
    </location>
</feature>
<evidence type="ECO:0000313" key="2">
    <source>
        <dbReference type="EMBL" id="KAF2796397.1"/>
    </source>
</evidence>
<organism evidence="2 3">
    <name type="scientific">Melanomma pulvis-pyrius CBS 109.77</name>
    <dbReference type="NCBI Taxonomy" id="1314802"/>
    <lineage>
        <taxon>Eukaryota</taxon>
        <taxon>Fungi</taxon>
        <taxon>Dikarya</taxon>
        <taxon>Ascomycota</taxon>
        <taxon>Pezizomycotina</taxon>
        <taxon>Dothideomycetes</taxon>
        <taxon>Pleosporomycetidae</taxon>
        <taxon>Pleosporales</taxon>
        <taxon>Melanommataceae</taxon>
        <taxon>Melanomma</taxon>
    </lineage>
</organism>
<feature type="region of interest" description="Disordered" evidence="1">
    <location>
        <begin position="301"/>
        <end position="373"/>
    </location>
</feature>
<feature type="compositionally biased region" description="Basic residues" evidence="1">
    <location>
        <begin position="455"/>
        <end position="468"/>
    </location>
</feature>
<protein>
    <submittedName>
        <fullName evidence="2">Uncharacterized protein</fullName>
    </submittedName>
</protein>
<feature type="compositionally biased region" description="Polar residues" evidence="1">
    <location>
        <begin position="1070"/>
        <end position="1079"/>
    </location>
</feature>
<feature type="region of interest" description="Disordered" evidence="1">
    <location>
        <begin position="427"/>
        <end position="503"/>
    </location>
</feature>
<evidence type="ECO:0000256" key="1">
    <source>
        <dbReference type="SAM" id="MobiDB-lite"/>
    </source>
</evidence>
<feature type="region of interest" description="Disordered" evidence="1">
    <location>
        <begin position="836"/>
        <end position="856"/>
    </location>
</feature>
<feature type="compositionally biased region" description="Pro residues" evidence="1">
    <location>
        <begin position="352"/>
        <end position="365"/>
    </location>
</feature>
<feature type="region of interest" description="Disordered" evidence="1">
    <location>
        <begin position="529"/>
        <end position="576"/>
    </location>
</feature>
<feature type="compositionally biased region" description="Polar residues" evidence="1">
    <location>
        <begin position="1012"/>
        <end position="1030"/>
    </location>
</feature>
<dbReference type="AlphaFoldDB" id="A0A6A6XLH7"/>
<feature type="compositionally biased region" description="Polar residues" evidence="1">
    <location>
        <begin position="1207"/>
        <end position="1216"/>
    </location>
</feature>
<feature type="compositionally biased region" description="Basic residues" evidence="1">
    <location>
        <begin position="1060"/>
        <end position="1069"/>
    </location>
</feature>
<dbReference type="EMBL" id="MU001832">
    <property type="protein sequence ID" value="KAF2796397.1"/>
    <property type="molecule type" value="Genomic_DNA"/>
</dbReference>
<feature type="region of interest" description="Disordered" evidence="1">
    <location>
        <begin position="1130"/>
        <end position="1152"/>
    </location>
</feature>
<feature type="compositionally biased region" description="Acidic residues" evidence="1">
    <location>
        <begin position="1136"/>
        <end position="1152"/>
    </location>
</feature>
<feature type="region of interest" description="Disordered" evidence="1">
    <location>
        <begin position="725"/>
        <end position="823"/>
    </location>
</feature>
<proteinExistence type="predicted"/>
<feature type="region of interest" description="Disordered" evidence="1">
    <location>
        <begin position="1"/>
        <end position="20"/>
    </location>
</feature>
<dbReference type="OrthoDB" id="4152802at2759"/>
<feature type="region of interest" description="Disordered" evidence="1">
    <location>
        <begin position="666"/>
        <end position="706"/>
    </location>
</feature>
<feature type="region of interest" description="Disordered" evidence="1">
    <location>
        <begin position="1184"/>
        <end position="1233"/>
    </location>
</feature>
<name>A0A6A6XLH7_9PLEO</name>
<feature type="compositionally biased region" description="Polar residues" evidence="1">
    <location>
        <begin position="551"/>
        <end position="561"/>
    </location>
</feature>
<sequence length="1263" mass="137949">MESSNHWYENVNLPSEDPSGRSGALMLPRCPGGCGVCSTEDVVGPRPGTFQQTALLPGPTHPTTPCRGPLEMGREMRGDARRCGYLVRIAGTMVGLPARLGLDWIWVHAPVGPRRSVHRWPAAGPTWLSTSRGCNIGLHRSDFAWRRAVARRRQQANLDHDTGSVLLPRNSPLRCARGLGDVIGAGRDERVPVGATRPGHGDEVARHHGPWMATRAAQIADHSWSTVSICLGEPSSARPGRAGGVAVAWRGPAVSRAGAENNRGRDRPAVSQRAVERVLSSRILLPCPADVAALASLSESQGAALPCPDRSTTTTPPRPYTSLSHLLALTTTPTTTRAHSPPSPPTHSSSVPLPPSAAARPPPPDSHYAGPQPTVERDHIALYPSRAAFRTSRPHTARAALSRPPVRLTAAARALMPMWPFGRRKPAKLKEGTAVAARAERKPPVAPSSDALRRTPSRRSSRRKRRSSRSTASMRDVDKTAPDFATVDAPFARPHPLPPSAEDITALPQSRQLPQSPHLRPVTQDHAIPYDFHNTSHSSLPTARERGKLQRPQSLRRTVNEASLVRRKSSKKREHDFVREEEIRAMSMPLPQKRSAGHSGGMLRRESKKVKGGLNHRFERPTSNISLPAEDSIHSSMSGGSESRAFRVSAFDMFSPRPKIRFSVGSQYYYGGSGPSPTSDQEKTDRRRERRATLSRDDKDDRRSSRIDELADTLDAGALREIMDRDKRRRDKKRKADDERLRRRLERRAEKQKAAEQGGTPASPRRDARGAIGLGIEKEVETATPMEDVRPSTPPQQPPRLETTALAPKTPENSQLPTPLDSPLEDAVVSNAKAVRYSRGSVPSPVHTRGPSNISQMPDLLSEIAVREAPVESIEPAQDPNASGSLHAVVTTDTATSKKGFGRRRSSEGRRMSVFASFFRRKRSSQDPGRTTPSEHSFSNTSRESMSRQPLPAHLVASAAPVQIRRPSGAPHRTMSKFREDLPEFPLSPPDSRMHSPEVTSGSAIAARRQSHPPTNLRTHSNSPQRTDSPVSPGVPPTGIMSQSLASVDSEGSWLSGKPIQRRSNKSHIRSSVGSSNALKRNEDFNASYEELGIPDDEYFRRLTPGLDERRRSANSGGMLTRKASSTAIAATDGAADSDNDEPALTEKPLEEEENLVKNVIGRQPTIVHRQARVKSTEGLLSFYTDNTDTTDKPSLEESSAVIEQESPISLESPTSDGEPMSLQRAKSVDLGKRHVRHLSAGSARLLDIQKRSSTASHSKLTE</sequence>
<gene>
    <name evidence="2" type="ORF">K505DRAFT_335228</name>
</gene>
<feature type="compositionally biased region" description="Basic and acidic residues" evidence="1">
    <location>
        <begin position="680"/>
        <end position="706"/>
    </location>
</feature>
<accession>A0A6A6XLH7</accession>
<feature type="region of interest" description="Disordered" evidence="1">
    <location>
        <begin position="873"/>
        <end position="1079"/>
    </location>
</feature>
<dbReference type="Proteomes" id="UP000799757">
    <property type="component" value="Unassembled WGS sequence"/>
</dbReference>
<feature type="compositionally biased region" description="Basic and acidic residues" evidence="1">
    <location>
        <begin position="734"/>
        <end position="754"/>
    </location>
</feature>
<keyword evidence="3" id="KW-1185">Reference proteome</keyword>
<feature type="compositionally biased region" description="Low complexity" evidence="1">
    <location>
        <begin position="306"/>
        <end position="351"/>
    </location>
</feature>